<dbReference type="InterPro" id="IPR038109">
    <property type="entry name" value="DNA_bind_recomb_sf"/>
</dbReference>
<accession>A0A8J6M752</accession>
<dbReference type="EMBL" id="JACOPQ010000002">
    <property type="protein sequence ID" value="MBC5736022.1"/>
    <property type="molecule type" value="Genomic_DNA"/>
</dbReference>
<gene>
    <name evidence="2" type="ORF">H8S62_03205</name>
</gene>
<dbReference type="Gene3D" id="3.90.1750.20">
    <property type="entry name" value="Putative Large Serine Recombinase, Chain B, Domain 2"/>
    <property type="match status" value="1"/>
</dbReference>
<evidence type="ECO:0000259" key="1">
    <source>
        <dbReference type="Pfam" id="PF07508"/>
    </source>
</evidence>
<dbReference type="RefSeq" id="WP_155149419.1">
    <property type="nucleotide sequence ID" value="NZ_JACOPQ010000002.1"/>
</dbReference>
<organism evidence="2 3">
    <name type="scientific">Lawsonibacter faecis</name>
    <dbReference type="NCBI Taxonomy" id="2763052"/>
    <lineage>
        <taxon>Bacteria</taxon>
        <taxon>Bacillati</taxon>
        <taxon>Bacillota</taxon>
        <taxon>Clostridia</taxon>
        <taxon>Eubacteriales</taxon>
        <taxon>Oscillospiraceae</taxon>
        <taxon>Lawsonibacter</taxon>
    </lineage>
</organism>
<dbReference type="InterPro" id="IPR011109">
    <property type="entry name" value="DNA_bind_recombinase_dom"/>
</dbReference>
<proteinExistence type="predicted"/>
<comment type="caution">
    <text evidence="2">The sequence shown here is derived from an EMBL/GenBank/DDBJ whole genome shotgun (WGS) entry which is preliminary data.</text>
</comment>
<sequence>MRIPYGYILVGDEKGETVRSIFAYYLVGASLGKAVDMLCEKGIPSPTGNLRWIRAAVDELLASAKYILWLA</sequence>
<dbReference type="GO" id="GO:0000150">
    <property type="term" value="F:DNA strand exchange activity"/>
    <property type="evidence" value="ECO:0007669"/>
    <property type="project" value="InterPro"/>
</dbReference>
<dbReference type="AlphaFoldDB" id="A0A8J6M752"/>
<keyword evidence="3" id="KW-1185">Reference proteome</keyword>
<feature type="domain" description="Recombinase" evidence="1">
    <location>
        <begin position="13"/>
        <end position="67"/>
    </location>
</feature>
<evidence type="ECO:0000313" key="3">
    <source>
        <dbReference type="Proteomes" id="UP000607645"/>
    </source>
</evidence>
<reference evidence="2" key="1">
    <citation type="submission" date="2020-08" db="EMBL/GenBank/DDBJ databases">
        <title>Genome public.</title>
        <authorList>
            <person name="Liu C."/>
            <person name="Sun Q."/>
        </authorList>
    </citation>
    <scope>NUCLEOTIDE SEQUENCE</scope>
    <source>
        <strain evidence="2">NSJ-52</strain>
    </source>
</reference>
<dbReference type="Pfam" id="PF07508">
    <property type="entry name" value="Recombinase"/>
    <property type="match status" value="1"/>
</dbReference>
<protein>
    <submittedName>
        <fullName evidence="2">Recombinase family protein</fullName>
    </submittedName>
</protein>
<dbReference type="GO" id="GO:0003677">
    <property type="term" value="F:DNA binding"/>
    <property type="evidence" value="ECO:0007669"/>
    <property type="project" value="InterPro"/>
</dbReference>
<name>A0A8J6M752_9FIRM</name>
<dbReference type="Proteomes" id="UP000607645">
    <property type="component" value="Unassembled WGS sequence"/>
</dbReference>
<evidence type="ECO:0000313" key="2">
    <source>
        <dbReference type="EMBL" id="MBC5736022.1"/>
    </source>
</evidence>